<dbReference type="Proteomes" id="UP000298213">
    <property type="component" value="Unassembled WGS sequence"/>
</dbReference>
<accession>A0A4Y8ZQ76</accession>
<gene>
    <name evidence="1" type="ORF">E2493_15270</name>
</gene>
<keyword evidence="2" id="KW-1185">Reference proteome</keyword>
<organism evidence="1 2">
    <name type="scientific">Sphingomonas parva</name>
    <dbReference type="NCBI Taxonomy" id="2555898"/>
    <lineage>
        <taxon>Bacteria</taxon>
        <taxon>Pseudomonadati</taxon>
        <taxon>Pseudomonadota</taxon>
        <taxon>Alphaproteobacteria</taxon>
        <taxon>Sphingomonadales</taxon>
        <taxon>Sphingomonadaceae</taxon>
        <taxon>Sphingomonas</taxon>
    </lineage>
</organism>
<dbReference type="OrthoDB" id="9799894at2"/>
<dbReference type="RefSeq" id="WP_135088320.1">
    <property type="nucleotide sequence ID" value="NZ_SPDV01000031.1"/>
</dbReference>
<sequence length="155" mass="16008">MIVFDLKCAPGAHVFEAWFGSSADYDDQKARGLVSCPLCGSDDVGKAPMAPAVPAKANTRRDPAVSAPAAAPAPAEPEAIKAMLAAAAALQRQMLEKSESVGDRFVDEARAIHLGEAEARAIHGRATPADAAALVEEGIAIAPLPFPVIEPGQEN</sequence>
<proteinExistence type="predicted"/>
<evidence type="ECO:0000313" key="1">
    <source>
        <dbReference type="EMBL" id="TFI57432.1"/>
    </source>
</evidence>
<comment type="caution">
    <text evidence="1">The sequence shown here is derived from an EMBL/GenBank/DDBJ whole genome shotgun (WGS) entry which is preliminary data.</text>
</comment>
<name>A0A4Y8ZQ76_9SPHN</name>
<dbReference type="AlphaFoldDB" id="A0A4Y8ZQ76"/>
<dbReference type="InterPro" id="IPR009562">
    <property type="entry name" value="DUF1178"/>
</dbReference>
<dbReference type="EMBL" id="SPDV01000031">
    <property type="protein sequence ID" value="TFI57432.1"/>
    <property type="molecule type" value="Genomic_DNA"/>
</dbReference>
<dbReference type="PIRSF" id="PIRSF032131">
    <property type="entry name" value="UCP032131"/>
    <property type="match status" value="1"/>
</dbReference>
<dbReference type="Pfam" id="PF06676">
    <property type="entry name" value="DUF1178"/>
    <property type="match status" value="1"/>
</dbReference>
<protein>
    <submittedName>
        <fullName evidence="1">DUF1178 family protein</fullName>
    </submittedName>
</protein>
<reference evidence="1 2" key="1">
    <citation type="submission" date="2019-03" db="EMBL/GenBank/DDBJ databases">
        <title>Genome sequence of Sphingomonas sp. 17J27-24.</title>
        <authorList>
            <person name="Kim M."/>
            <person name="Maeng S."/>
            <person name="Sathiyaraj S."/>
        </authorList>
    </citation>
    <scope>NUCLEOTIDE SEQUENCE [LARGE SCALE GENOMIC DNA]</scope>
    <source>
        <strain evidence="1 2">17J27-24</strain>
    </source>
</reference>
<evidence type="ECO:0000313" key="2">
    <source>
        <dbReference type="Proteomes" id="UP000298213"/>
    </source>
</evidence>